<proteinExistence type="inferred from homology"/>
<reference evidence="3 4" key="1">
    <citation type="submission" date="2019-12" db="EMBL/GenBank/DDBJ databases">
        <title>Novel species isolated from a subtropical stream in China.</title>
        <authorList>
            <person name="Lu H."/>
        </authorList>
    </citation>
    <scope>NUCLEOTIDE SEQUENCE [LARGE SCALE GENOMIC DNA]</scope>
    <source>
        <strain evidence="3 4">FT127W</strain>
    </source>
</reference>
<comment type="caution">
    <text evidence="3">The sequence shown here is derived from an EMBL/GenBank/DDBJ whole genome shotgun (WGS) entry which is preliminary data.</text>
</comment>
<dbReference type="Proteomes" id="UP000450676">
    <property type="component" value="Unassembled WGS sequence"/>
</dbReference>
<gene>
    <name evidence="3" type="ORF">GTP77_12070</name>
</gene>
<evidence type="ECO:0000313" key="3">
    <source>
        <dbReference type="EMBL" id="MYN08068.1"/>
    </source>
</evidence>
<dbReference type="AlphaFoldDB" id="A0A7X4KMF3"/>
<evidence type="ECO:0000313" key="4">
    <source>
        <dbReference type="Proteomes" id="UP000450676"/>
    </source>
</evidence>
<protein>
    <submittedName>
        <fullName evidence="3">Cysteine hydrolase</fullName>
    </submittedName>
</protein>
<comment type="similarity">
    <text evidence="1">Belongs to the isochorismatase family.</text>
</comment>
<accession>A0A7X4KMF3</accession>
<dbReference type="InterPro" id="IPR052347">
    <property type="entry name" value="Isochorismatase_Nicotinamidase"/>
</dbReference>
<organism evidence="3 4">
    <name type="scientific">Pseudoduganella aquatica</name>
    <dbReference type="NCBI Taxonomy" id="2660641"/>
    <lineage>
        <taxon>Bacteria</taxon>
        <taxon>Pseudomonadati</taxon>
        <taxon>Pseudomonadota</taxon>
        <taxon>Betaproteobacteria</taxon>
        <taxon>Burkholderiales</taxon>
        <taxon>Oxalobacteraceae</taxon>
        <taxon>Telluria group</taxon>
        <taxon>Pseudoduganella</taxon>
    </lineage>
</organism>
<sequence>MKHKLHLLVIDPQNDFCDLPPAYLPENPATKGVHAPALPVPGAHQDMLRLAGLINRGRHGLTAISVTLDSHHRYDIAHPGFWLNAEGAAPEPFTQITAADVREKKFLPRDSAALPRALAYLDALEQAERYRLMIWPVHCEIGSWGHNVHEDVRSAYNRWEDAALGTVAKITKGSNPWTEHYSAVMAEVPDSADPDTQLNQALIDRLAEADLVYIAGEAGSHCVKATAEHIAAQFAARFGEEGLRRLVLITDCMSPVAGFCDQYQDFLEEMEESGVRLAQSGDVLQELLLNAGR</sequence>
<dbReference type="EMBL" id="WWCU01000011">
    <property type="protein sequence ID" value="MYN08068.1"/>
    <property type="molecule type" value="Genomic_DNA"/>
</dbReference>
<dbReference type="GO" id="GO:0016787">
    <property type="term" value="F:hydrolase activity"/>
    <property type="evidence" value="ECO:0007669"/>
    <property type="project" value="UniProtKB-KW"/>
</dbReference>
<dbReference type="SUPFAM" id="SSF52499">
    <property type="entry name" value="Isochorismatase-like hydrolases"/>
    <property type="match status" value="1"/>
</dbReference>
<dbReference type="RefSeq" id="WP_161072406.1">
    <property type="nucleotide sequence ID" value="NZ_WWCU01000011.1"/>
</dbReference>
<dbReference type="Gene3D" id="3.40.50.850">
    <property type="entry name" value="Isochorismatase-like"/>
    <property type="match status" value="1"/>
</dbReference>
<dbReference type="PANTHER" id="PTHR11080:SF2">
    <property type="entry name" value="LD05707P"/>
    <property type="match status" value="1"/>
</dbReference>
<dbReference type="InterPro" id="IPR036380">
    <property type="entry name" value="Isochorismatase-like_sf"/>
</dbReference>
<name>A0A7X4KMF3_9BURK</name>
<dbReference type="PANTHER" id="PTHR11080">
    <property type="entry name" value="PYRAZINAMIDASE/NICOTINAMIDASE"/>
    <property type="match status" value="1"/>
</dbReference>
<keyword evidence="4" id="KW-1185">Reference proteome</keyword>
<keyword evidence="2 3" id="KW-0378">Hydrolase</keyword>
<evidence type="ECO:0000256" key="2">
    <source>
        <dbReference type="ARBA" id="ARBA00022801"/>
    </source>
</evidence>
<evidence type="ECO:0000256" key="1">
    <source>
        <dbReference type="ARBA" id="ARBA00006336"/>
    </source>
</evidence>